<dbReference type="SUPFAM" id="SSF56112">
    <property type="entry name" value="Protein kinase-like (PK-like)"/>
    <property type="match status" value="1"/>
</dbReference>
<dbReference type="EMBL" id="UESZ01000001">
    <property type="protein sequence ID" value="SSA33870.1"/>
    <property type="molecule type" value="Genomic_DNA"/>
</dbReference>
<dbReference type="AlphaFoldDB" id="A0A2Y8ZNH4"/>
<accession>A0A2Y8ZNH4</accession>
<dbReference type="Proteomes" id="UP000250028">
    <property type="component" value="Unassembled WGS sequence"/>
</dbReference>
<keyword evidence="1" id="KW-0808">Transferase</keyword>
<dbReference type="InterPro" id="IPR011009">
    <property type="entry name" value="Kinase-like_dom_sf"/>
</dbReference>
<protein>
    <submittedName>
        <fullName evidence="1">Phosphotransferase enzyme family protein</fullName>
    </submittedName>
</protein>
<dbReference type="RefSeq" id="WP_170119759.1">
    <property type="nucleotide sequence ID" value="NZ_QGDN01000001.1"/>
</dbReference>
<name>A0A2Y8ZNH4_9MICO</name>
<dbReference type="GO" id="GO:0016740">
    <property type="term" value="F:transferase activity"/>
    <property type="evidence" value="ECO:0007669"/>
    <property type="project" value="UniProtKB-KW"/>
</dbReference>
<dbReference type="Gene3D" id="3.90.1200.10">
    <property type="match status" value="1"/>
</dbReference>
<sequence length="345" mass="37594">MTDQVQETVELASTLLGEPLALVGDPLPSGSRHQVLRLRRSSVEADTVVAKRRLIPEPSPEVAALEAFSAVGSTVTPTLVAHAPDLFIMSDLGDHPDLASRMLTGDPLLTRRALLAWATGLARFHRAGVKARVLVPDSLADYMPGPLDEAADDLVTQAADLGVDVRHGFVELRDVAGSFETSLEVLSAGDMCPDNNLLTDEGAYFLDLEFATVRHLAWDLAYLLVPWPSCWCAWRLPPGLGRSALGRWREVFVCDDSTWRAVQKDVELAADAWRWLSISWLLPTLSTGWPERADRPAPPVPDRLCHSLDALARSRALPEYRSAATQLAAAIRRRFTVASLGVVGA</sequence>
<keyword evidence="2" id="KW-1185">Reference proteome</keyword>
<reference evidence="2" key="1">
    <citation type="submission" date="2016-10" db="EMBL/GenBank/DDBJ databases">
        <authorList>
            <person name="Varghese N."/>
            <person name="Submissions S."/>
        </authorList>
    </citation>
    <scope>NUCLEOTIDE SEQUENCE [LARGE SCALE GENOMIC DNA]</scope>
    <source>
        <strain evidence="2">DSM 22951</strain>
    </source>
</reference>
<proteinExistence type="predicted"/>
<evidence type="ECO:0000313" key="1">
    <source>
        <dbReference type="EMBL" id="SSA33870.1"/>
    </source>
</evidence>
<evidence type="ECO:0000313" key="2">
    <source>
        <dbReference type="Proteomes" id="UP000250028"/>
    </source>
</evidence>
<organism evidence="1 2">
    <name type="scientific">Branchiibius hedensis</name>
    <dbReference type="NCBI Taxonomy" id="672460"/>
    <lineage>
        <taxon>Bacteria</taxon>
        <taxon>Bacillati</taxon>
        <taxon>Actinomycetota</taxon>
        <taxon>Actinomycetes</taxon>
        <taxon>Micrococcales</taxon>
        <taxon>Dermacoccaceae</taxon>
        <taxon>Branchiibius</taxon>
    </lineage>
</organism>
<gene>
    <name evidence="1" type="ORF">SAMN04489750_1167</name>
</gene>